<dbReference type="RefSeq" id="WP_345404610.1">
    <property type="nucleotide sequence ID" value="NZ_BAABLA010000118.1"/>
</dbReference>
<evidence type="ECO:0000259" key="5">
    <source>
        <dbReference type="PROSITE" id="PS50977"/>
    </source>
</evidence>
<dbReference type="PANTHER" id="PTHR30055">
    <property type="entry name" value="HTH-TYPE TRANSCRIPTIONAL REGULATOR RUTR"/>
    <property type="match status" value="1"/>
</dbReference>
<evidence type="ECO:0000313" key="6">
    <source>
        <dbReference type="EMBL" id="MFC6868088.1"/>
    </source>
</evidence>
<dbReference type="InterPro" id="IPR001647">
    <property type="entry name" value="HTH_TetR"/>
</dbReference>
<dbReference type="InterPro" id="IPR050109">
    <property type="entry name" value="HTH-type_TetR-like_transc_reg"/>
</dbReference>
<dbReference type="Proteomes" id="UP001596337">
    <property type="component" value="Unassembled WGS sequence"/>
</dbReference>
<keyword evidence="1" id="KW-0805">Transcription regulation</keyword>
<proteinExistence type="predicted"/>
<dbReference type="EMBL" id="JBHSXX010000001">
    <property type="protein sequence ID" value="MFC6868088.1"/>
    <property type="molecule type" value="Genomic_DNA"/>
</dbReference>
<accession>A0ABW2BZL3</accession>
<feature type="domain" description="HTH tetR-type" evidence="5">
    <location>
        <begin position="13"/>
        <end position="73"/>
    </location>
</feature>
<comment type="caution">
    <text evidence="6">The sequence shown here is derived from an EMBL/GenBank/DDBJ whole genome shotgun (WGS) entry which is preliminary data.</text>
</comment>
<dbReference type="Pfam" id="PF00440">
    <property type="entry name" value="TetR_N"/>
    <property type="match status" value="1"/>
</dbReference>
<evidence type="ECO:0000256" key="4">
    <source>
        <dbReference type="PROSITE-ProRule" id="PRU00335"/>
    </source>
</evidence>
<dbReference type="SUPFAM" id="SSF46689">
    <property type="entry name" value="Homeodomain-like"/>
    <property type="match status" value="1"/>
</dbReference>
<dbReference type="PROSITE" id="PS50977">
    <property type="entry name" value="HTH_TETR_2"/>
    <property type="match status" value="1"/>
</dbReference>
<evidence type="ECO:0000256" key="1">
    <source>
        <dbReference type="ARBA" id="ARBA00023015"/>
    </source>
</evidence>
<gene>
    <name evidence="6" type="ORF">ACFQGD_13150</name>
</gene>
<keyword evidence="2 4" id="KW-0238">DNA-binding</keyword>
<organism evidence="6 7">
    <name type="scientific">Haloechinothrix salitolerans</name>
    <dbReference type="NCBI Taxonomy" id="926830"/>
    <lineage>
        <taxon>Bacteria</taxon>
        <taxon>Bacillati</taxon>
        <taxon>Actinomycetota</taxon>
        <taxon>Actinomycetes</taxon>
        <taxon>Pseudonocardiales</taxon>
        <taxon>Pseudonocardiaceae</taxon>
        <taxon>Haloechinothrix</taxon>
    </lineage>
</organism>
<dbReference type="PANTHER" id="PTHR30055:SF234">
    <property type="entry name" value="HTH-TYPE TRANSCRIPTIONAL REGULATOR BETI"/>
    <property type="match status" value="1"/>
</dbReference>
<keyword evidence="7" id="KW-1185">Reference proteome</keyword>
<keyword evidence="3" id="KW-0804">Transcription</keyword>
<evidence type="ECO:0000313" key="7">
    <source>
        <dbReference type="Proteomes" id="UP001596337"/>
    </source>
</evidence>
<protein>
    <submittedName>
        <fullName evidence="6">TetR/AcrR family transcriptional regulator</fullName>
    </submittedName>
</protein>
<evidence type="ECO:0000256" key="3">
    <source>
        <dbReference type="ARBA" id="ARBA00023163"/>
    </source>
</evidence>
<reference evidence="7" key="1">
    <citation type="journal article" date="2019" name="Int. J. Syst. Evol. Microbiol.">
        <title>The Global Catalogue of Microorganisms (GCM) 10K type strain sequencing project: providing services to taxonomists for standard genome sequencing and annotation.</title>
        <authorList>
            <consortium name="The Broad Institute Genomics Platform"/>
            <consortium name="The Broad Institute Genome Sequencing Center for Infectious Disease"/>
            <person name="Wu L."/>
            <person name="Ma J."/>
        </authorList>
    </citation>
    <scope>NUCLEOTIDE SEQUENCE [LARGE SCALE GENOMIC DNA]</scope>
    <source>
        <strain evidence="7">KCTC 32255</strain>
    </source>
</reference>
<dbReference type="InterPro" id="IPR009057">
    <property type="entry name" value="Homeodomain-like_sf"/>
</dbReference>
<evidence type="ECO:0000256" key="2">
    <source>
        <dbReference type="ARBA" id="ARBA00023125"/>
    </source>
</evidence>
<sequence length="186" mass="20694">MEPVRRIVGGRRADTVQRLLDAALEEIRAVEYGELSVRSVARRADVSPATAYTYFSSKDHLISSVVWRRIQDVTSSFTDDTDLHDMVRRITDVFADEPELSRACTTALLGDDPEVTRLRDEIGTEMAKSLSRALGSLPPEAVNSVTMAFVGGLVLSGMGYIPFDEVADRMVDMVRQFQPTGRRAKR</sequence>
<feature type="DNA-binding region" description="H-T-H motif" evidence="4">
    <location>
        <begin position="36"/>
        <end position="55"/>
    </location>
</feature>
<name>A0ABW2BZL3_9PSEU</name>
<dbReference type="Gene3D" id="1.10.357.10">
    <property type="entry name" value="Tetracycline Repressor, domain 2"/>
    <property type="match status" value="1"/>
</dbReference>